<protein>
    <submittedName>
        <fullName evidence="3">PEP-CTERM sorting domain-containing protein</fullName>
    </submittedName>
</protein>
<keyword evidence="4" id="KW-1185">Reference proteome</keyword>
<dbReference type="Proteomes" id="UP001597297">
    <property type="component" value="Unassembled WGS sequence"/>
</dbReference>
<proteinExistence type="predicted"/>
<name>A0ABW5E0W5_9BACT</name>
<reference evidence="4" key="1">
    <citation type="journal article" date="2019" name="Int. J. Syst. Evol. Microbiol.">
        <title>The Global Catalogue of Microorganisms (GCM) 10K type strain sequencing project: providing services to taxonomists for standard genome sequencing and annotation.</title>
        <authorList>
            <consortium name="The Broad Institute Genomics Platform"/>
            <consortium name="The Broad Institute Genome Sequencing Center for Infectious Disease"/>
            <person name="Wu L."/>
            <person name="Ma J."/>
        </authorList>
    </citation>
    <scope>NUCLEOTIDE SEQUENCE [LARGE SCALE GENOMIC DNA]</scope>
    <source>
        <strain evidence="4">JCM 16545</strain>
    </source>
</reference>
<dbReference type="RefSeq" id="WP_377094215.1">
    <property type="nucleotide sequence ID" value="NZ_JBHSJM010000001.1"/>
</dbReference>
<gene>
    <name evidence="3" type="ORF">ACFSQZ_04335</name>
</gene>
<dbReference type="Pfam" id="PF07589">
    <property type="entry name" value="PEP-CTERM"/>
    <property type="match status" value="1"/>
</dbReference>
<evidence type="ECO:0000313" key="3">
    <source>
        <dbReference type="EMBL" id="MFD2275689.1"/>
    </source>
</evidence>
<sequence length="275" mass="28577">MKSTILSTIACLSVSGIASAATYIWNGNANDQNWSSAGNWDGGTAPALLSSPSGTYDTIIFDGSNMPTANVPGYASGTNINSSNLQFNSGGTFSFSLSGSFGSAPISNTSRTWLTVGDGIGTAGDVTVNMNDATTLYRHSSNTLNYLVNSDGVLNISSDLNLYADNNKHVTFTLNGGSLISTGAVTTSFNNGDNLTDSYFLFDAVGSSFTANYGGVFTDFVSLQADTTNKLRTASGLSLDFTDNGTSFTVTAVPEPSSLALLGLGSLSLLTRRRR</sequence>
<keyword evidence="1" id="KW-0732">Signal</keyword>
<dbReference type="InterPro" id="IPR013424">
    <property type="entry name" value="Ice-binding_C"/>
</dbReference>
<feature type="chain" id="PRO_5045576719" evidence="1">
    <location>
        <begin position="21"/>
        <end position="275"/>
    </location>
</feature>
<feature type="signal peptide" evidence="1">
    <location>
        <begin position="1"/>
        <end position="20"/>
    </location>
</feature>
<organism evidence="3 4">
    <name type="scientific">Rubritalea spongiae</name>
    <dbReference type="NCBI Taxonomy" id="430797"/>
    <lineage>
        <taxon>Bacteria</taxon>
        <taxon>Pseudomonadati</taxon>
        <taxon>Verrucomicrobiota</taxon>
        <taxon>Verrucomicrobiia</taxon>
        <taxon>Verrucomicrobiales</taxon>
        <taxon>Rubritaleaceae</taxon>
        <taxon>Rubritalea</taxon>
    </lineage>
</organism>
<evidence type="ECO:0000313" key="4">
    <source>
        <dbReference type="Proteomes" id="UP001597297"/>
    </source>
</evidence>
<evidence type="ECO:0000256" key="1">
    <source>
        <dbReference type="SAM" id="SignalP"/>
    </source>
</evidence>
<feature type="domain" description="Ice-binding protein C-terminal" evidence="2">
    <location>
        <begin position="252"/>
        <end position="274"/>
    </location>
</feature>
<dbReference type="NCBIfam" id="TIGR02595">
    <property type="entry name" value="PEP_CTERM"/>
    <property type="match status" value="1"/>
</dbReference>
<evidence type="ECO:0000259" key="2">
    <source>
        <dbReference type="Pfam" id="PF07589"/>
    </source>
</evidence>
<accession>A0ABW5E0W5</accession>
<comment type="caution">
    <text evidence="3">The sequence shown here is derived from an EMBL/GenBank/DDBJ whole genome shotgun (WGS) entry which is preliminary data.</text>
</comment>
<dbReference type="EMBL" id="JBHUJC010000012">
    <property type="protein sequence ID" value="MFD2275689.1"/>
    <property type="molecule type" value="Genomic_DNA"/>
</dbReference>